<accession>A0A131YIH1</accession>
<protein>
    <submittedName>
        <fullName evidence="2">Tick transposon</fullName>
    </submittedName>
</protein>
<dbReference type="AlphaFoldDB" id="A0A131YIH1"/>
<dbReference type="PANTHER" id="PTHR33194">
    <property type="entry name" value="ZINC KNUCKLE DOMAINCONTAINING PROTEIN"/>
    <property type="match status" value="1"/>
</dbReference>
<dbReference type="EMBL" id="GEDV01010232">
    <property type="protein sequence ID" value="JAP78325.1"/>
    <property type="molecule type" value="Transcribed_RNA"/>
</dbReference>
<proteinExistence type="predicted"/>
<name>A0A131YIH1_RHIAP</name>
<evidence type="ECO:0000256" key="1">
    <source>
        <dbReference type="SAM" id="MobiDB-lite"/>
    </source>
</evidence>
<feature type="region of interest" description="Disordered" evidence="1">
    <location>
        <begin position="1"/>
        <end position="25"/>
    </location>
</feature>
<reference evidence="2" key="1">
    <citation type="journal article" date="2016" name="Ticks Tick Borne Dis.">
        <title>De novo assembly and annotation of the salivary gland transcriptome of Rhipicephalus appendiculatus male and female ticks during blood feeding.</title>
        <authorList>
            <person name="de Castro M.H."/>
            <person name="de Klerk D."/>
            <person name="Pienaar R."/>
            <person name="Latif A.A."/>
            <person name="Rees D.J."/>
            <person name="Mans B.J."/>
        </authorList>
    </citation>
    <scope>NUCLEOTIDE SEQUENCE</scope>
    <source>
        <tissue evidence="2">Salivary glands</tissue>
    </source>
</reference>
<dbReference type="PANTHER" id="PTHR33194:SF4">
    <property type="entry name" value="CCHC-TYPE DOMAIN-CONTAINING PROTEIN"/>
    <property type="match status" value="1"/>
</dbReference>
<sequence length="133" mass="15612">MTAAVPPAAIVMQPPREPPTFHGSPSEDFETWLETFERVSTFNNWDADDKLRHVYFYLDDASRTWFENRESTLRTWDIFRSTFLATFTSVVRKERSATLLETRVQLMKTKTEETTRLFRHADPAISEERTFAS</sequence>
<evidence type="ECO:0000313" key="2">
    <source>
        <dbReference type="EMBL" id="JAP78325.1"/>
    </source>
</evidence>
<organism evidence="2">
    <name type="scientific">Rhipicephalus appendiculatus</name>
    <name type="common">Brown ear tick</name>
    <dbReference type="NCBI Taxonomy" id="34631"/>
    <lineage>
        <taxon>Eukaryota</taxon>
        <taxon>Metazoa</taxon>
        <taxon>Ecdysozoa</taxon>
        <taxon>Arthropoda</taxon>
        <taxon>Chelicerata</taxon>
        <taxon>Arachnida</taxon>
        <taxon>Acari</taxon>
        <taxon>Parasitiformes</taxon>
        <taxon>Ixodida</taxon>
        <taxon>Ixodoidea</taxon>
        <taxon>Ixodidae</taxon>
        <taxon>Rhipicephalinae</taxon>
        <taxon>Rhipicephalus</taxon>
        <taxon>Rhipicephalus</taxon>
    </lineage>
</organism>